<dbReference type="VEuPathDB" id="FungiDB:SI65_02212"/>
<feature type="compositionally biased region" description="Pro residues" evidence="1">
    <location>
        <begin position="81"/>
        <end position="90"/>
    </location>
</feature>
<dbReference type="EMBL" id="JXNT01000002">
    <property type="protein sequence ID" value="ODM21369.1"/>
    <property type="molecule type" value="Genomic_DNA"/>
</dbReference>
<dbReference type="PANTHER" id="PTHR33266">
    <property type="entry name" value="CHROMOSOME 15, WHOLE GENOME SHOTGUN SEQUENCE"/>
    <property type="match status" value="1"/>
</dbReference>
<dbReference type="AlphaFoldDB" id="A0A1E3BKA2"/>
<proteinExistence type="predicted"/>
<evidence type="ECO:0000313" key="2">
    <source>
        <dbReference type="EMBL" id="ODM21369.1"/>
    </source>
</evidence>
<dbReference type="Proteomes" id="UP000094569">
    <property type="component" value="Unassembled WGS sequence"/>
</dbReference>
<reference evidence="2 3" key="1">
    <citation type="journal article" date="2016" name="BMC Genomics">
        <title>Comparative genomic and transcriptomic analyses of the Fuzhuan brick tea-fermentation fungus Aspergillus cristatus.</title>
        <authorList>
            <person name="Ge Y."/>
            <person name="Wang Y."/>
            <person name="Liu Y."/>
            <person name="Tan Y."/>
            <person name="Ren X."/>
            <person name="Zhang X."/>
            <person name="Hyde K.D."/>
            <person name="Liu Y."/>
            <person name="Liu Z."/>
        </authorList>
    </citation>
    <scope>NUCLEOTIDE SEQUENCE [LARGE SCALE GENOMIC DNA]</scope>
    <source>
        <strain evidence="2 3">GZAAS20.1005</strain>
    </source>
</reference>
<accession>A0A1E3BKA2</accession>
<dbReference type="PANTHER" id="PTHR33266:SF1">
    <property type="entry name" value="F-BOX DOMAIN-CONTAINING PROTEIN"/>
    <property type="match status" value="1"/>
</dbReference>
<evidence type="ECO:0000313" key="3">
    <source>
        <dbReference type="Proteomes" id="UP000094569"/>
    </source>
</evidence>
<dbReference type="STRING" id="573508.A0A1E3BKA2"/>
<evidence type="ECO:0000256" key="1">
    <source>
        <dbReference type="SAM" id="MobiDB-lite"/>
    </source>
</evidence>
<feature type="compositionally biased region" description="Basic and acidic residues" evidence="1">
    <location>
        <begin position="230"/>
        <end position="248"/>
    </location>
</feature>
<feature type="region of interest" description="Disordered" evidence="1">
    <location>
        <begin position="76"/>
        <end position="95"/>
    </location>
</feature>
<name>A0A1E3BKA2_ASPCR</name>
<gene>
    <name evidence="2" type="ORF">SI65_02212</name>
</gene>
<dbReference type="OrthoDB" id="4225869at2759"/>
<organism evidence="2 3">
    <name type="scientific">Aspergillus cristatus</name>
    <name type="common">Chinese Fuzhuan brick tea-fermentation fungus</name>
    <name type="synonym">Eurotium cristatum</name>
    <dbReference type="NCBI Taxonomy" id="573508"/>
    <lineage>
        <taxon>Eukaryota</taxon>
        <taxon>Fungi</taxon>
        <taxon>Dikarya</taxon>
        <taxon>Ascomycota</taxon>
        <taxon>Pezizomycotina</taxon>
        <taxon>Eurotiomycetes</taxon>
        <taxon>Eurotiomycetidae</taxon>
        <taxon>Eurotiales</taxon>
        <taxon>Aspergillaceae</taxon>
        <taxon>Aspergillus</taxon>
        <taxon>Aspergillus subgen. Aspergillus</taxon>
    </lineage>
</organism>
<protein>
    <submittedName>
        <fullName evidence="2">Uncharacterized protein</fullName>
    </submittedName>
</protein>
<comment type="caution">
    <text evidence="2">The sequence shown here is derived from an EMBL/GenBank/DDBJ whole genome shotgun (WGS) entry which is preliminary data.</text>
</comment>
<feature type="region of interest" description="Disordered" evidence="1">
    <location>
        <begin position="228"/>
        <end position="255"/>
    </location>
</feature>
<keyword evidence="3" id="KW-1185">Reference proteome</keyword>
<sequence>MEENAIDLKVPEGRQDFIDPTLRQIKPEDQLEFFREISYALKRAARQLSADQMRIANKLIQLLHTDGFKIGRVNAQNAINTPPPKAPSPSPESSKLEGFAGAAFWKKDRSQNHVASHFVYERLHIPSGLQKEHHRQYVIYINLSEGTAGGYPKRSTVADIIDTFPKGDVGACTPPWKNVIVAAYWDTIICYDAGIYPEYHFKLQVRNDGYRDQLRVDIRRYLESLEEGESGERRDQGLHHEEEKEDQRNPIIAESLLGDEKRDAPSCLFRAFRRAVKELFGEKLPKDLAHDFHPFQSAVASALTPNYSMFCVLLDTTSKVTNFVPIAKFDPSQKVLPQPVNLFEPIYSIETRCVRRRRLQGYRRHHGFPEGVVQVRQAHVGGILNVGYFVSELISLARSKLGPQDDPNRNLVLMSQRVQFYISQHELAEHMVANCMRYIISIDPTRTQLSSTIFSEPMLALAASTHMRTPKEKLECVRAVLPAFFRGSIDIGDSGEMVAAKILLLTMDLMIDTLEPSTVTVGQFLHALLGKKPAEEMKNRADEYDRLTEIWDKGTVYFNHFFRLLTEMTPSVTNKYPISFTKEAYRRAAALFFPENFPGVDIGIPVKLDDGNYTLILIQVKNWVDGSLIDSMKTEAESSAYIGVEYLDDFNPCFGLMMSLFEKDSRSKGFAVCGNKRRKTKSKYMPDGASKMVVGLSVGVDSSLYPSVCVETDEEALVTKKEIFHNLRMIRDSKSQLSRFEVSAQATQVTNYGLK</sequence>